<dbReference type="Pfam" id="PF01112">
    <property type="entry name" value="Asparaginase_2"/>
    <property type="match status" value="1"/>
</dbReference>
<name>A0ABP8QUY4_9SPHI</name>
<dbReference type="CDD" id="cd04701">
    <property type="entry name" value="Asparaginase_2"/>
    <property type="match status" value="1"/>
</dbReference>
<protein>
    <submittedName>
        <fullName evidence="2">Isoaspartyl peptidase/L-asparaginase</fullName>
    </submittedName>
</protein>
<organism evidence="2 3">
    <name type="scientific">Sphingobacterium thermophilum</name>
    <dbReference type="NCBI Taxonomy" id="768534"/>
    <lineage>
        <taxon>Bacteria</taxon>
        <taxon>Pseudomonadati</taxon>
        <taxon>Bacteroidota</taxon>
        <taxon>Sphingobacteriia</taxon>
        <taxon>Sphingobacteriales</taxon>
        <taxon>Sphingobacteriaceae</taxon>
        <taxon>Sphingobacterium</taxon>
    </lineage>
</organism>
<feature type="chain" id="PRO_5046337237" evidence="1">
    <location>
        <begin position="40"/>
        <end position="365"/>
    </location>
</feature>
<feature type="signal peptide" evidence="1">
    <location>
        <begin position="1"/>
        <end position="39"/>
    </location>
</feature>
<keyword evidence="1" id="KW-0732">Signal</keyword>
<dbReference type="PANTHER" id="PTHR10188">
    <property type="entry name" value="L-ASPARAGINASE"/>
    <property type="match status" value="1"/>
</dbReference>
<dbReference type="PANTHER" id="PTHR10188:SF6">
    <property type="entry name" value="N(4)-(BETA-N-ACETYLGLUCOSAMINYL)-L-ASPARAGINASE"/>
    <property type="match status" value="1"/>
</dbReference>
<dbReference type="SUPFAM" id="SSF56235">
    <property type="entry name" value="N-terminal nucleophile aminohydrolases (Ntn hydrolases)"/>
    <property type="match status" value="1"/>
</dbReference>
<gene>
    <name evidence="2" type="ORF">GCM10023173_02390</name>
</gene>
<proteinExistence type="predicted"/>
<comment type="caution">
    <text evidence="2">The sequence shown here is derived from an EMBL/GenBank/DDBJ whole genome shotgun (WGS) entry which is preliminary data.</text>
</comment>
<dbReference type="EMBL" id="BAABGR010000003">
    <property type="protein sequence ID" value="GAA4510664.1"/>
    <property type="molecule type" value="Genomic_DNA"/>
</dbReference>
<dbReference type="Proteomes" id="UP001500394">
    <property type="component" value="Unassembled WGS sequence"/>
</dbReference>
<dbReference type="Gene3D" id="3.60.20.30">
    <property type="entry name" value="(Glycosyl)asparaginase"/>
    <property type="match status" value="1"/>
</dbReference>
<sequence>MWESPFLFRFVYIDLKFKALKRILKYCLIAAFCSGVVYAQTAAQEPKVVLVIHGGAGTINKKSMTPEKEQRYKEALTLALKKGYEKIRAGESALDAVQAAVNVMEDSPLFNAGKGAVFTNEGKNELDASIMDGATLQAGAVAGVKNLKNPIDAARAVMEKSEHVMMVGRGAELFAMAQGCDTVPSSYFFTEERWQQLQRTKNKEEGKPAAYHVDPRSYLISGVTDADNKFGTVGAVALDKQGNLAAATSTGGMTNKRYGRVGDSPIIGAGTYCNNSTAGISCTGWGEYYIRAVAAHRVSTLMELKGLSVEEATKQVIAEIGQLGGEGGMIALDRNGKFAMEFNTSGMYRGTIDENGKVSVFIFKD</sequence>
<evidence type="ECO:0000313" key="2">
    <source>
        <dbReference type="EMBL" id="GAA4510664.1"/>
    </source>
</evidence>
<accession>A0ABP8QUY4</accession>
<dbReference type="InterPro" id="IPR000246">
    <property type="entry name" value="Peptidase_T2"/>
</dbReference>
<keyword evidence="3" id="KW-1185">Reference proteome</keyword>
<dbReference type="InterPro" id="IPR029055">
    <property type="entry name" value="Ntn_hydrolases_N"/>
</dbReference>
<evidence type="ECO:0000313" key="3">
    <source>
        <dbReference type="Proteomes" id="UP001500394"/>
    </source>
</evidence>
<reference evidence="3" key="1">
    <citation type="journal article" date="2019" name="Int. J. Syst. Evol. Microbiol.">
        <title>The Global Catalogue of Microorganisms (GCM) 10K type strain sequencing project: providing services to taxonomists for standard genome sequencing and annotation.</title>
        <authorList>
            <consortium name="The Broad Institute Genomics Platform"/>
            <consortium name="The Broad Institute Genome Sequencing Center for Infectious Disease"/>
            <person name="Wu L."/>
            <person name="Ma J."/>
        </authorList>
    </citation>
    <scope>NUCLEOTIDE SEQUENCE [LARGE SCALE GENOMIC DNA]</scope>
    <source>
        <strain evidence="3">JCM 17858</strain>
    </source>
</reference>
<evidence type="ECO:0000256" key="1">
    <source>
        <dbReference type="SAM" id="SignalP"/>
    </source>
</evidence>